<protein>
    <submittedName>
        <fullName evidence="1">Uncharacterized protein</fullName>
    </submittedName>
</protein>
<comment type="caution">
    <text evidence="1">The sequence shown here is derived from an EMBL/GenBank/DDBJ whole genome shotgun (WGS) entry which is preliminary data.</text>
</comment>
<organism evidence="1 2">
    <name type="scientific">Litoribrevibacter albus</name>
    <dbReference type="NCBI Taxonomy" id="1473156"/>
    <lineage>
        <taxon>Bacteria</taxon>
        <taxon>Pseudomonadati</taxon>
        <taxon>Pseudomonadota</taxon>
        <taxon>Gammaproteobacteria</taxon>
        <taxon>Oceanospirillales</taxon>
        <taxon>Oceanospirillaceae</taxon>
        <taxon>Litoribrevibacter</taxon>
    </lineage>
</organism>
<evidence type="ECO:0000313" key="2">
    <source>
        <dbReference type="Proteomes" id="UP001161389"/>
    </source>
</evidence>
<dbReference type="RefSeq" id="WP_284381800.1">
    <property type="nucleotide sequence ID" value="NZ_BSNM01000014.1"/>
</dbReference>
<dbReference type="Proteomes" id="UP001161389">
    <property type="component" value="Unassembled WGS sequence"/>
</dbReference>
<name>A0AA37SC77_9GAMM</name>
<proteinExistence type="predicted"/>
<sequence>MRIFISLIIVSYLTGCAVPVARRDVSQPNYYAEPAYQERETIKASLFENDSANISNEAADTILNGKLEIPLNARAALLKLRSSSLGVRYYGYNYWRSEGYFDLQQQYVDVLTKNLLSAKQVNNVVALPSFIASEKLNLSQMREAAVRMQAHLLVIYNIHSDIFQEYRLFSKDQVKAFSTCEAAVLDTKTGIFPFTDVVTKKLLIELSDKDTDISETRKRAEVDASTQCLETLGTSISTFFNEL</sequence>
<reference evidence="1" key="1">
    <citation type="journal article" date="2014" name="Int. J. Syst. Evol. Microbiol.">
        <title>Complete genome sequence of Corynebacterium casei LMG S-19264T (=DSM 44701T), isolated from a smear-ripened cheese.</title>
        <authorList>
            <consortium name="US DOE Joint Genome Institute (JGI-PGF)"/>
            <person name="Walter F."/>
            <person name="Albersmeier A."/>
            <person name="Kalinowski J."/>
            <person name="Ruckert C."/>
        </authorList>
    </citation>
    <scope>NUCLEOTIDE SEQUENCE</scope>
    <source>
        <strain evidence="1">NBRC 110071</strain>
    </source>
</reference>
<dbReference type="AlphaFoldDB" id="A0AA37SC77"/>
<reference evidence="1" key="2">
    <citation type="submission" date="2023-01" db="EMBL/GenBank/DDBJ databases">
        <title>Draft genome sequence of Litoribrevibacter albus strain NBRC 110071.</title>
        <authorList>
            <person name="Sun Q."/>
            <person name="Mori K."/>
        </authorList>
    </citation>
    <scope>NUCLEOTIDE SEQUENCE</scope>
    <source>
        <strain evidence="1">NBRC 110071</strain>
    </source>
</reference>
<keyword evidence="2" id="KW-1185">Reference proteome</keyword>
<accession>A0AA37SC77</accession>
<dbReference type="EMBL" id="BSNM01000014">
    <property type="protein sequence ID" value="GLQ31986.1"/>
    <property type="molecule type" value="Genomic_DNA"/>
</dbReference>
<gene>
    <name evidence="1" type="ORF">GCM10007876_24650</name>
</gene>
<evidence type="ECO:0000313" key="1">
    <source>
        <dbReference type="EMBL" id="GLQ31986.1"/>
    </source>
</evidence>